<protein>
    <submittedName>
        <fullName evidence="6">DNA-binding transcriptional regulator, LysR family</fullName>
    </submittedName>
</protein>
<keyword evidence="7" id="KW-1185">Reference proteome</keyword>
<keyword evidence="3 6" id="KW-0238">DNA-binding</keyword>
<evidence type="ECO:0000256" key="2">
    <source>
        <dbReference type="ARBA" id="ARBA00023015"/>
    </source>
</evidence>
<evidence type="ECO:0000256" key="3">
    <source>
        <dbReference type="ARBA" id="ARBA00023125"/>
    </source>
</evidence>
<dbReference type="GO" id="GO:0000976">
    <property type="term" value="F:transcription cis-regulatory region binding"/>
    <property type="evidence" value="ECO:0007669"/>
    <property type="project" value="TreeGrafter"/>
</dbReference>
<evidence type="ECO:0000256" key="4">
    <source>
        <dbReference type="ARBA" id="ARBA00023163"/>
    </source>
</evidence>
<dbReference type="InterPro" id="IPR000847">
    <property type="entry name" value="LysR_HTH_N"/>
</dbReference>
<dbReference type="InterPro" id="IPR036390">
    <property type="entry name" value="WH_DNA-bd_sf"/>
</dbReference>
<dbReference type="PRINTS" id="PR00039">
    <property type="entry name" value="HTHLYSR"/>
</dbReference>
<dbReference type="PROSITE" id="PS50931">
    <property type="entry name" value="HTH_LYSR"/>
    <property type="match status" value="1"/>
</dbReference>
<keyword evidence="2" id="KW-0805">Transcription regulation</keyword>
<name>A0A1M7AFU3_9FIRM</name>
<dbReference type="Gene3D" id="3.40.190.290">
    <property type="match status" value="1"/>
</dbReference>
<evidence type="ECO:0000313" key="7">
    <source>
        <dbReference type="Proteomes" id="UP000184386"/>
    </source>
</evidence>
<organism evidence="6 7">
    <name type="scientific">Anaerocolumna jejuensis DSM 15929</name>
    <dbReference type="NCBI Taxonomy" id="1121322"/>
    <lineage>
        <taxon>Bacteria</taxon>
        <taxon>Bacillati</taxon>
        <taxon>Bacillota</taxon>
        <taxon>Clostridia</taxon>
        <taxon>Lachnospirales</taxon>
        <taxon>Lachnospiraceae</taxon>
        <taxon>Anaerocolumna</taxon>
    </lineage>
</organism>
<gene>
    <name evidence="6" type="ORF">SAMN02745136_04850</name>
</gene>
<dbReference type="Pfam" id="PF00126">
    <property type="entry name" value="HTH_1"/>
    <property type="match status" value="1"/>
</dbReference>
<dbReference type="InterPro" id="IPR036388">
    <property type="entry name" value="WH-like_DNA-bd_sf"/>
</dbReference>
<feature type="domain" description="HTH lysR-type" evidence="5">
    <location>
        <begin position="16"/>
        <end position="67"/>
    </location>
</feature>
<dbReference type="PANTHER" id="PTHR30126:SF64">
    <property type="entry name" value="HTH-TYPE TRANSCRIPTIONAL REGULATOR CITR"/>
    <property type="match status" value="1"/>
</dbReference>
<evidence type="ECO:0000259" key="5">
    <source>
        <dbReference type="PROSITE" id="PS50931"/>
    </source>
</evidence>
<reference evidence="6 7" key="1">
    <citation type="submission" date="2016-11" db="EMBL/GenBank/DDBJ databases">
        <authorList>
            <person name="Jaros S."/>
            <person name="Januszkiewicz K."/>
            <person name="Wedrychowicz H."/>
        </authorList>
    </citation>
    <scope>NUCLEOTIDE SEQUENCE [LARGE SCALE GENOMIC DNA]</scope>
    <source>
        <strain evidence="6 7">DSM 15929</strain>
    </source>
</reference>
<accession>A0A1M7AFU3</accession>
<proteinExistence type="inferred from homology"/>
<dbReference type="CDD" id="cd05466">
    <property type="entry name" value="PBP2_LTTR_substrate"/>
    <property type="match status" value="1"/>
</dbReference>
<dbReference type="Pfam" id="PF03466">
    <property type="entry name" value="LysR_substrate"/>
    <property type="match status" value="1"/>
</dbReference>
<dbReference type="AlphaFoldDB" id="A0A1M7AFU3"/>
<dbReference type="EMBL" id="FRAC01000032">
    <property type="protein sequence ID" value="SHL41496.1"/>
    <property type="molecule type" value="Genomic_DNA"/>
</dbReference>
<evidence type="ECO:0000313" key="6">
    <source>
        <dbReference type="EMBL" id="SHL41496.1"/>
    </source>
</evidence>
<keyword evidence="4" id="KW-0804">Transcription</keyword>
<sequence>MYERSGDMTANFEHYKVFYYVAKYKNFTRAANALVTSQPSVTYCMQNLESMLGCKLFIRSRKGVTLTAEGELLYSFVAPACKQLMQGEEKLRELMGEQHDRINVGATQMAMRSYLVEKLKIFQEEYPQVKLNIFNYNTEPTLSELKAGKIDLAIVTTPIDYEKRLKVVEVKSFKSILVGGQIYKEYGERKMFLSEVVKLPLITMSSTSTTFGFLQEFYRSCSLTMQPAIEVATMDLIIPVIRKNLGIGFVPEEFAGPFLKAKEILEIKLHEQIPERKICIVSDNNRPLSVVAKELQNMLEGKN</sequence>
<dbReference type="PANTHER" id="PTHR30126">
    <property type="entry name" value="HTH-TYPE TRANSCRIPTIONAL REGULATOR"/>
    <property type="match status" value="1"/>
</dbReference>
<dbReference type="GO" id="GO:0003700">
    <property type="term" value="F:DNA-binding transcription factor activity"/>
    <property type="evidence" value="ECO:0007669"/>
    <property type="project" value="InterPro"/>
</dbReference>
<dbReference type="Gene3D" id="1.10.10.10">
    <property type="entry name" value="Winged helix-like DNA-binding domain superfamily/Winged helix DNA-binding domain"/>
    <property type="match status" value="1"/>
</dbReference>
<dbReference type="SUPFAM" id="SSF53850">
    <property type="entry name" value="Periplasmic binding protein-like II"/>
    <property type="match status" value="1"/>
</dbReference>
<dbReference type="Proteomes" id="UP000184386">
    <property type="component" value="Unassembled WGS sequence"/>
</dbReference>
<dbReference type="InterPro" id="IPR005119">
    <property type="entry name" value="LysR_subst-bd"/>
</dbReference>
<comment type="similarity">
    <text evidence="1">Belongs to the LysR transcriptional regulatory family.</text>
</comment>
<evidence type="ECO:0000256" key="1">
    <source>
        <dbReference type="ARBA" id="ARBA00009437"/>
    </source>
</evidence>
<dbReference type="STRING" id="1121322.SAMN02745136_04850"/>
<dbReference type="SUPFAM" id="SSF46785">
    <property type="entry name" value="Winged helix' DNA-binding domain"/>
    <property type="match status" value="1"/>
</dbReference>